<protein>
    <submittedName>
        <fullName evidence="3">Type IV secretion system protein VirB2</fullName>
    </submittedName>
</protein>
<evidence type="ECO:0000256" key="1">
    <source>
        <dbReference type="SAM" id="Phobius"/>
    </source>
</evidence>
<reference evidence="4" key="1">
    <citation type="submission" date="2016-10" db="EMBL/GenBank/DDBJ databases">
        <authorList>
            <person name="Varghese N."/>
            <person name="Submissions S."/>
        </authorList>
    </citation>
    <scope>NUCLEOTIDE SEQUENCE [LARGE SCALE GENOMIC DNA]</scope>
    <source>
        <strain evidence="4">DSM 23256</strain>
    </source>
</reference>
<sequence length="109" mass="11163">MSKKVILMFVFCMLLSTTAFAAETGMVWETPLQKIADSLTGPVPKLVGLIVIVGAGITLAMGDHGALTKRLLQAVIGLAIALFASSVMSSLFGATAGATVDLLRAVGAI</sequence>
<evidence type="ECO:0000256" key="2">
    <source>
        <dbReference type="SAM" id="SignalP"/>
    </source>
</evidence>
<gene>
    <name evidence="3" type="ORF">SAMN05660235_02166</name>
</gene>
<dbReference type="AlphaFoldDB" id="A0A1G7MHJ5"/>
<name>A0A1G7MHJ5_9FIRM</name>
<feature type="chain" id="PRO_5017183275" evidence="2">
    <location>
        <begin position="22"/>
        <end position="109"/>
    </location>
</feature>
<feature type="transmembrane region" description="Helical" evidence="1">
    <location>
        <begin position="74"/>
        <end position="94"/>
    </location>
</feature>
<dbReference type="Proteomes" id="UP000243333">
    <property type="component" value="Unassembled WGS sequence"/>
</dbReference>
<dbReference type="Pfam" id="PF04956">
    <property type="entry name" value="TrbC"/>
    <property type="match status" value="1"/>
</dbReference>
<keyword evidence="1" id="KW-1133">Transmembrane helix</keyword>
<dbReference type="EMBL" id="FNBU01000017">
    <property type="protein sequence ID" value="SDF61221.1"/>
    <property type="molecule type" value="Genomic_DNA"/>
</dbReference>
<dbReference type="RefSeq" id="WP_093690757.1">
    <property type="nucleotide sequence ID" value="NZ_FNBU01000017.1"/>
</dbReference>
<proteinExistence type="predicted"/>
<feature type="transmembrane region" description="Helical" evidence="1">
    <location>
        <begin position="45"/>
        <end position="62"/>
    </location>
</feature>
<keyword evidence="4" id="KW-1185">Reference proteome</keyword>
<dbReference type="STRING" id="1123285.SAMN05660235_02166"/>
<dbReference type="InterPro" id="IPR007039">
    <property type="entry name" value="TrbC/VirB2"/>
</dbReference>
<accession>A0A1G7MHJ5</accession>
<keyword evidence="1" id="KW-0812">Transmembrane</keyword>
<keyword evidence="1" id="KW-0472">Membrane</keyword>
<feature type="signal peptide" evidence="2">
    <location>
        <begin position="1"/>
        <end position="21"/>
    </location>
</feature>
<dbReference type="OrthoDB" id="9814329at2"/>
<evidence type="ECO:0000313" key="4">
    <source>
        <dbReference type="Proteomes" id="UP000243333"/>
    </source>
</evidence>
<keyword evidence="2" id="KW-0732">Signal</keyword>
<organism evidence="3 4">
    <name type="scientific">Sporolituus thermophilus DSM 23256</name>
    <dbReference type="NCBI Taxonomy" id="1123285"/>
    <lineage>
        <taxon>Bacteria</taxon>
        <taxon>Bacillati</taxon>
        <taxon>Bacillota</taxon>
        <taxon>Negativicutes</taxon>
        <taxon>Selenomonadales</taxon>
        <taxon>Sporomusaceae</taxon>
        <taxon>Sporolituus</taxon>
    </lineage>
</organism>
<evidence type="ECO:0000313" key="3">
    <source>
        <dbReference type="EMBL" id="SDF61221.1"/>
    </source>
</evidence>